<dbReference type="InterPro" id="IPR002293">
    <property type="entry name" value="AA/rel_permease1"/>
</dbReference>
<name>A0A5N8XS65_9ACTN</name>
<feature type="transmembrane region" description="Helical" evidence="7">
    <location>
        <begin position="433"/>
        <end position="455"/>
    </location>
</feature>
<feature type="transmembrane region" description="Helical" evidence="7">
    <location>
        <begin position="221"/>
        <end position="241"/>
    </location>
</feature>
<evidence type="ECO:0000256" key="4">
    <source>
        <dbReference type="ARBA" id="ARBA00022989"/>
    </source>
</evidence>
<feature type="transmembrane region" description="Helical" evidence="7">
    <location>
        <begin position="75"/>
        <end position="95"/>
    </location>
</feature>
<proteinExistence type="predicted"/>
<organism evidence="8 9">
    <name type="scientific">Streptomyces spongiae</name>
    <dbReference type="NCBI Taxonomy" id="565072"/>
    <lineage>
        <taxon>Bacteria</taxon>
        <taxon>Bacillati</taxon>
        <taxon>Actinomycetota</taxon>
        <taxon>Actinomycetes</taxon>
        <taxon>Kitasatosporales</taxon>
        <taxon>Streptomycetaceae</taxon>
        <taxon>Streptomyces</taxon>
    </lineage>
</organism>
<feature type="transmembrane region" description="Helical" evidence="7">
    <location>
        <begin position="310"/>
        <end position="333"/>
    </location>
</feature>
<evidence type="ECO:0000256" key="6">
    <source>
        <dbReference type="SAM" id="MobiDB-lite"/>
    </source>
</evidence>
<evidence type="ECO:0000313" key="9">
    <source>
        <dbReference type="Proteomes" id="UP000400924"/>
    </source>
</evidence>
<feature type="transmembrane region" description="Helical" evidence="7">
    <location>
        <begin position="261"/>
        <end position="281"/>
    </location>
</feature>
<accession>A0A5N8XS65</accession>
<feature type="transmembrane region" description="Helical" evidence="7">
    <location>
        <begin position="395"/>
        <end position="421"/>
    </location>
</feature>
<dbReference type="RefSeq" id="WP_152775571.1">
    <property type="nucleotide sequence ID" value="NZ_VJZC01000382.1"/>
</dbReference>
<feature type="region of interest" description="Disordered" evidence="6">
    <location>
        <begin position="1"/>
        <end position="30"/>
    </location>
</feature>
<feature type="transmembrane region" description="Helical" evidence="7">
    <location>
        <begin position="155"/>
        <end position="175"/>
    </location>
</feature>
<evidence type="ECO:0000256" key="5">
    <source>
        <dbReference type="ARBA" id="ARBA00023136"/>
    </source>
</evidence>
<evidence type="ECO:0000256" key="1">
    <source>
        <dbReference type="ARBA" id="ARBA00004651"/>
    </source>
</evidence>
<keyword evidence="3 7" id="KW-0812">Transmembrane</keyword>
<keyword evidence="9" id="KW-1185">Reference proteome</keyword>
<keyword evidence="4 7" id="KW-1133">Transmembrane helix</keyword>
<reference evidence="8 9" key="1">
    <citation type="submission" date="2019-07" db="EMBL/GenBank/DDBJ databases">
        <title>New species of Amycolatopsis and Streptomyces.</title>
        <authorList>
            <person name="Duangmal K."/>
            <person name="Teo W.F.A."/>
            <person name="Lipun K."/>
        </authorList>
    </citation>
    <scope>NUCLEOTIDE SEQUENCE [LARGE SCALE GENOMIC DNA]</scope>
    <source>
        <strain evidence="8 9">NBRC 106415</strain>
    </source>
</reference>
<keyword evidence="2" id="KW-1003">Cell membrane</keyword>
<dbReference type="PANTHER" id="PTHR42770:SF16">
    <property type="entry name" value="AMINO ACID PERMEASE"/>
    <property type="match status" value="1"/>
</dbReference>
<dbReference type="GO" id="GO:0005886">
    <property type="term" value="C:plasma membrane"/>
    <property type="evidence" value="ECO:0007669"/>
    <property type="project" value="UniProtKB-SubCell"/>
</dbReference>
<comment type="subcellular location">
    <subcellularLocation>
        <location evidence="1">Cell membrane</location>
        <topology evidence="1">Multi-pass membrane protein</topology>
    </subcellularLocation>
</comment>
<feature type="compositionally biased region" description="Low complexity" evidence="6">
    <location>
        <begin position="1"/>
        <end position="29"/>
    </location>
</feature>
<protein>
    <submittedName>
        <fullName evidence="8">APC family permease</fullName>
    </submittedName>
</protein>
<feature type="transmembrane region" description="Helical" evidence="7">
    <location>
        <begin position="116"/>
        <end position="143"/>
    </location>
</feature>
<dbReference type="Proteomes" id="UP000400924">
    <property type="component" value="Unassembled WGS sequence"/>
</dbReference>
<evidence type="ECO:0000256" key="3">
    <source>
        <dbReference type="ARBA" id="ARBA00022692"/>
    </source>
</evidence>
<keyword evidence="5 7" id="KW-0472">Membrane</keyword>
<evidence type="ECO:0000313" key="8">
    <source>
        <dbReference type="EMBL" id="MPY62194.1"/>
    </source>
</evidence>
<sequence length="514" mass="54001">MAVQEGAAPAAGTSGATPGTTAETPSGGPVHRLKPNAVGLLGVVFMAVATAAPITAMTGNVPFMVSSGNGIGAPASYLVAMVVLGIFSVGFTSMAKHITSTGAFYGFISYGLGRTAGLASGLLATFAYVVFEPALIGIFSTFATTTLKDQTGLHIPWWAFAVLMLAINATGTWFGVSVAEKLLVFLLATEVTVLAAMAISVALHGGGPDGFTFGPVNPVNAFQGTSAGLGLFFAFWSWVGFESTAMYGEESRDPKKIIPKATMISVLGVGVFYVFVSWMAITGNGEKEAVAAASSANPLAMFFNPTEQYVGHWAVVVIQWLMITGSLACGMAFHNCAARYMYALGREGVLPSLQRTIGRTHDRHGSPHIAGLVQTVVSAVLIGAFWIAGKDPYTGTYVLLAILGTMAILIVQAVCSFAVLWYFRSHHPESRHWFRTLLAPLVGGVAMLAVVVLLVSNMGVAAGPESGSFVLRATPWIVALVAVGGVAYAQYLKRRAPERYALLGRTVLEETKER</sequence>
<dbReference type="PIRSF" id="PIRSF006060">
    <property type="entry name" value="AA_transporter"/>
    <property type="match status" value="1"/>
</dbReference>
<dbReference type="GO" id="GO:0022857">
    <property type="term" value="F:transmembrane transporter activity"/>
    <property type="evidence" value="ECO:0007669"/>
    <property type="project" value="InterPro"/>
</dbReference>
<dbReference type="OrthoDB" id="137613at2"/>
<evidence type="ECO:0000256" key="7">
    <source>
        <dbReference type="SAM" id="Phobius"/>
    </source>
</evidence>
<feature type="transmembrane region" description="Helical" evidence="7">
    <location>
        <begin position="369"/>
        <end position="389"/>
    </location>
</feature>
<dbReference type="AlphaFoldDB" id="A0A5N8XS65"/>
<dbReference type="Gene3D" id="1.20.1740.10">
    <property type="entry name" value="Amino acid/polyamine transporter I"/>
    <property type="match status" value="1"/>
</dbReference>
<dbReference type="PANTHER" id="PTHR42770">
    <property type="entry name" value="AMINO ACID TRANSPORTER-RELATED"/>
    <property type="match status" value="1"/>
</dbReference>
<dbReference type="InterPro" id="IPR050367">
    <property type="entry name" value="APC_superfamily"/>
</dbReference>
<evidence type="ECO:0000256" key="2">
    <source>
        <dbReference type="ARBA" id="ARBA00022475"/>
    </source>
</evidence>
<dbReference type="Pfam" id="PF13520">
    <property type="entry name" value="AA_permease_2"/>
    <property type="match status" value="1"/>
</dbReference>
<feature type="transmembrane region" description="Helical" evidence="7">
    <location>
        <begin position="182"/>
        <end position="201"/>
    </location>
</feature>
<gene>
    <name evidence="8" type="ORF">FNH08_35150</name>
</gene>
<feature type="transmembrane region" description="Helical" evidence="7">
    <location>
        <begin position="37"/>
        <end position="55"/>
    </location>
</feature>
<feature type="transmembrane region" description="Helical" evidence="7">
    <location>
        <begin position="475"/>
        <end position="492"/>
    </location>
</feature>
<dbReference type="EMBL" id="VJZC01000382">
    <property type="protein sequence ID" value="MPY62194.1"/>
    <property type="molecule type" value="Genomic_DNA"/>
</dbReference>
<comment type="caution">
    <text evidence="8">The sequence shown here is derived from an EMBL/GenBank/DDBJ whole genome shotgun (WGS) entry which is preliminary data.</text>
</comment>